<dbReference type="PANTHER" id="PTHR43297">
    <property type="entry name" value="OLIGOPEPTIDE TRANSPORT ATP-BINDING PROTEIN APPD"/>
    <property type="match status" value="1"/>
</dbReference>
<proteinExistence type="inferred from homology"/>
<dbReference type="PANTHER" id="PTHR43297:SF14">
    <property type="entry name" value="ATPASE AAA-TYPE CORE DOMAIN-CONTAINING PROTEIN"/>
    <property type="match status" value="1"/>
</dbReference>
<dbReference type="Gene3D" id="3.40.50.300">
    <property type="entry name" value="P-loop containing nucleotide triphosphate hydrolases"/>
    <property type="match status" value="2"/>
</dbReference>
<evidence type="ECO:0000256" key="7">
    <source>
        <dbReference type="ARBA" id="ARBA00022840"/>
    </source>
</evidence>
<keyword evidence="3" id="KW-0813">Transport</keyword>
<dbReference type="RefSeq" id="WP_147928662.1">
    <property type="nucleotide sequence ID" value="NZ_VOXD01000001.1"/>
</dbReference>
<organism evidence="11 12">
    <name type="scientific">Neolewinella aurantiaca</name>
    <dbReference type="NCBI Taxonomy" id="2602767"/>
    <lineage>
        <taxon>Bacteria</taxon>
        <taxon>Pseudomonadati</taxon>
        <taxon>Bacteroidota</taxon>
        <taxon>Saprospiria</taxon>
        <taxon>Saprospirales</taxon>
        <taxon>Lewinellaceae</taxon>
        <taxon>Neolewinella</taxon>
    </lineage>
</organism>
<evidence type="ECO:0000259" key="10">
    <source>
        <dbReference type="PROSITE" id="PS50893"/>
    </source>
</evidence>
<dbReference type="GO" id="GO:0016887">
    <property type="term" value="F:ATP hydrolysis activity"/>
    <property type="evidence" value="ECO:0007669"/>
    <property type="project" value="InterPro"/>
</dbReference>
<dbReference type="Pfam" id="PF00005">
    <property type="entry name" value="ABC_tran"/>
    <property type="match status" value="2"/>
</dbReference>
<evidence type="ECO:0000256" key="3">
    <source>
        <dbReference type="ARBA" id="ARBA00022448"/>
    </source>
</evidence>
<evidence type="ECO:0000256" key="2">
    <source>
        <dbReference type="ARBA" id="ARBA00005417"/>
    </source>
</evidence>
<keyword evidence="8" id="KW-1278">Translocase</keyword>
<dbReference type="InterPro" id="IPR003439">
    <property type="entry name" value="ABC_transporter-like_ATP-bd"/>
</dbReference>
<name>A0A5C7FXT2_9BACT</name>
<accession>A0A5C7FXT2</accession>
<evidence type="ECO:0000256" key="6">
    <source>
        <dbReference type="ARBA" id="ARBA00022741"/>
    </source>
</evidence>
<keyword evidence="7 11" id="KW-0067">ATP-binding</keyword>
<dbReference type="InterPro" id="IPR003593">
    <property type="entry name" value="AAA+_ATPase"/>
</dbReference>
<evidence type="ECO:0000256" key="9">
    <source>
        <dbReference type="ARBA" id="ARBA00023136"/>
    </source>
</evidence>
<dbReference type="CDD" id="cd03257">
    <property type="entry name" value="ABC_NikE_OppD_transporters"/>
    <property type="match status" value="1"/>
</dbReference>
<dbReference type="GO" id="GO:0005524">
    <property type="term" value="F:ATP binding"/>
    <property type="evidence" value="ECO:0007669"/>
    <property type="project" value="UniProtKB-KW"/>
</dbReference>
<reference evidence="11 12" key="1">
    <citation type="submission" date="2019-08" db="EMBL/GenBank/DDBJ databases">
        <title>Lewinella sp. strain SSH13 Genome sequencing and assembly.</title>
        <authorList>
            <person name="Kim I."/>
        </authorList>
    </citation>
    <scope>NUCLEOTIDE SEQUENCE [LARGE SCALE GENOMIC DNA]</scope>
    <source>
        <strain evidence="11 12">SSH13</strain>
    </source>
</reference>
<evidence type="ECO:0000256" key="4">
    <source>
        <dbReference type="ARBA" id="ARBA00022475"/>
    </source>
</evidence>
<dbReference type="InterPro" id="IPR027417">
    <property type="entry name" value="P-loop_NTPase"/>
</dbReference>
<dbReference type="PROSITE" id="PS00211">
    <property type="entry name" value="ABC_TRANSPORTER_1"/>
    <property type="match status" value="2"/>
</dbReference>
<keyword evidence="6" id="KW-0547">Nucleotide-binding</keyword>
<evidence type="ECO:0000313" key="11">
    <source>
        <dbReference type="EMBL" id="TXF91621.1"/>
    </source>
</evidence>
<dbReference type="SUPFAM" id="SSF52540">
    <property type="entry name" value="P-loop containing nucleoside triphosphate hydrolases"/>
    <property type="match status" value="2"/>
</dbReference>
<evidence type="ECO:0000313" key="12">
    <source>
        <dbReference type="Proteomes" id="UP000321907"/>
    </source>
</evidence>
<evidence type="ECO:0000256" key="5">
    <source>
        <dbReference type="ARBA" id="ARBA00022519"/>
    </source>
</evidence>
<sequence>MLKVSGLTISFPDQPPAVNDLSFELEAGHRLGLLGLSGSGKSLTALALLGLLPPTARIDAGEAWYQPQDGAPLDLLRLNGKEWRKLRGREISLVFQEPLTALNPVQTTGDQLLEAARYLCPELTTAAARLQHINEWLRRVELPDDQERILLSYPHQLSGGQRQRLLIALALLGAPRLLIADEPTTALDTITEAGILRLLEKLRTELGMTTIFITHDLNVMARSADDLLVMKAGQAVRQGPAEELLKAGENVFNSEISPISPTGAPHFADNNHADDAESSQETTEALSVNHLTISYPVPKTYPWSSPLPKSVVNDVSFSLQAGEWLAIVGPSGCGKTSIARCLSGLLPATEGSVELGSRGSIQLVFQDPFSSLNPAHTIRRAIMEVLRIRLPGKKKATYEQEAGRFLDQVGLPADVFAERRPQALSGGQRQRVAIARALAANPTVLIADEAVSALDVPLRKDILDLLDTLRREQGIALLFITHDLKLVADRADRVIIMEDGRIVEQGAAKAIFAAPASPMGKRLVAAGA</sequence>
<keyword evidence="12" id="KW-1185">Reference proteome</keyword>
<dbReference type="AlphaFoldDB" id="A0A5C7FXT2"/>
<evidence type="ECO:0000256" key="1">
    <source>
        <dbReference type="ARBA" id="ARBA00004417"/>
    </source>
</evidence>
<dbReference type="SMART" id="SM00382">
    <property type="entry name" value="AAA"/>
    <property type="match status" value="2"/>
</dbReference>
<dbReference type="InterPro" id="IPR017871">
    <property type="entry name" value="ABC_transporter-like_CS"/>
</dbReference>
<dbReference type="InterPro" id="IPR050388">
    <property type="entry name" value="ABC_Ni/Peptide_Import"/>
</dbReference>
<dbReference type="GO" id="GO:0005886">
    <property type="term" value="C:plasma membrane"/>
    <property type="evidence" value="ECO:0007669"/>
    <property type="project" value="UniProtKB-SubCell"/>
</dbReference>
<dbReference type="PROSITE" id="PS50893">
    <property type="entry name" value="ABC_TRANSPORTER_2"/>
    <property type="match status" value="2"/>
</dbReference>
<gene>
    <name evidence="11" type="ORF">FUA23_00100</name>
</gene>
<comment type="caution">
    <text evidence="11">The sequence shown here is derived from an EMBL/GenBank/DDBJ whole genome shotgun (WGS) entry which is preliminary data.</text>
</comment>
<comment type="similarity">
    <text evidence="2">Belongs to the ABC transporter superfamily.</text>
</comment>
<keyword evidence="5" id="KW-0997">Cell inner membrane</keyword>
<keyword evidence="4" id="KW-1003">Cell membrane</keyword>
<dbReference type="EMBL" id="VOXD01000001">
    <property type="protein sequence ID" value="TXF91621.1"/>
    <property type="molecule type" value="Genomic_DNA"/>
</dbReference>
<evidence type="ECO:0000256" key="8">
    <source>
        <dbReference type="ARBA" id="ARBA00022967"/>
    </source>
</evidence>
<comment type="subcellular location">
    <subcellularLocation>
        <location evidence="1">Cell inner membrane</location>
        <topology evidence="1">Peripheral membrane protein</topology>
    </subcellularLocation>
</comment>
<protein>
    <submittedName>
        <fullName evidence="11">ABC transporter ATP-binding protein</fullName>
    </submittedName>
</protein>
<keyword evidence="9" id="KW-0472">Membrane</keyword>
<dbReference type="OrthoDB" id="9782239at2"/>
<dbReference type="Proteomes" id="UP000321907">
    <property type="component" value="Unassembled WGS sequence"/>
</dbReference>
<feature type="domain" description="ABC transporter" evidence="10">
    <location>
        <begin position="2"/>
        <end position="257"/>
    </location>
</feature>
<feature type="domain" description="ABC transporter" evidence="10">
    <location>
        <begin position="286"/>
        <end position="524"/>
    </location>
</feature>